<dbReference type="AlphaFoldDB" id="A0A1M7KEK5"/>
<organism evidence="1 2">
    <name type="scientific">Bradyrhizobium lablabi</name>
    <dbReference type="NCBI Taxonomy" id="722472"/>
    <lineage>
        <taxon>Bacteria</taxon>
        <taxon>Pseudomonadati</taxon>
        <taxon>Pseudomonadota</taxon>
        <taxon>Alphaproteobacteria</taxon>
        <taxon>Hyphomicrobiales</taxon>
        <taxon>Nitrobacteraceae</taxon>
        <taxon>Bradyrhizobium</taxon>
    </lineage>
</organism>
<evidence type="ECO:0000313" key="1">
    <source>
        <dbReference type="EMBL" id="SEB92906.1"/>
    </source>
</evidence>
<dbReference type="RefSeq" id="WP_074814557.1">
    <property type="nucleotide sequence ID" value="NZ_FNTI01000001.1"/>
</dbReference>
<reference evidence="1 2" key="1">
    <citation type="submission" date="2016-10" db="EMBL/GenBank/DDBJ databases">
        <authorList>
            <person name="de Groot N.N."/>
        </authorList>
    </citation>
    <scope>NUCLEOTIDE SEQUENCE [LARGE SCALE GENOMIC DNA]</scope>
    <source>
        <strain evidence="1 2">GAS522</strain>
    </source>
</reference>
<dbReference type="EMBL" id="FNTI01000001">
    <property type="protein sequence ID" value="SEB92906.1"/>
    <property type="molecule type" value="Genomic_DNA"/>
</dbReference>
<gene>
    <name evidence="1" type="ORF">SAMN05444171_0252</name>
</gene>
<proteinExistence type="predicted"/>
<sequence>MAPNRSEDFPSLLFVHNDHEFIITAVPDGADVLLHIADQYGRMLLPVSTRVPGTNAWPSGRPNHRLIGVAMAELRRSVERLAGEKFLNFLETPRAASDFRWTSAELEAAKTIDWSKPAATLVHQGYYFLIGAFVTPERMVILLRDPDGPFDAPMSIPKESMMRSEAKGGDPLDFGVNIMVDRIRGWNAPRTEAFVRDTPRLVVDTPFHRQN</sequence>
<accession>A0A1M7KEK5</accession>
<dbReference type="OrthoDB" id="8245967at2"/>
<name>A0A1M7KEK5_9BRAD</name>
<dbReference type="Proteomes" id="UP000183208">
    <property type="component" value="Unassembled WGS sequence"/>
</dbReference>
<evidence type="ECO:0000313" key="2">
    <source>
        <dbReference type="Proteomes" id="UP000183208"/>
    </source>
</evidence>
<protein>
    <submittedName>
        <fullName evidence="1">Uncharacterized protein</fullName>
    </submittedName>
</protein>